<organism evidence="3">
    <name type="scientific">Palpitomonas bilix</name>
    <dbReference type="NCBI Taxonomy" id="652834"/>
    <lineage>
        <taxon>Eukaryota</taxon>
        <taxon>Eukaryota incertae sedis</taxon>
    </lineage>
</organism>
<dbReference type="Gene3D" id="3.30.200.20">
    <property type="entry name" value="Phosphorylase Kinase, domain 1"/>
    <property type="match status" value="1"/>
</dbReference>
<dbReference type="Gene3D" id="1.10.510.10">
    <property type="entry name" value="Transferase(Phosphotransferase) domain 1"/>
    <property type="match status" value="1"/>
</dbReference>
<dbReference type="GO" id="GO:0010506">
    <property type="term" value="P:regulation of autophagy"/>
    <property type="evidence" value="ECO:0007669"/>
    <property type="project" value="InterPro"/>
</dbReference>
<evidence type="ECO:0000259" key="2">
    <source>
        <dbReference type="PROSITE" id="PS50011"/>
    </source>
</evidence>
<evidence type="ECO:0000256" key="1">
    <source>
        <dbReference type="SAM" id="Phobius"/>
    </source>
</evidence>
<name>A0A7S3DBS0_9EUKA</name>
<accession>A0A7S3DBS0</accession>
<gene>
    <name evidence="3" type="ORF">PBIL07802_LOCUS14614</name>
</gene>
<dbReference type="PROSITE" id="PS00108">
    <property type="entry name" value="PROTEIN_KINASE_ST"/>
    <property type="match status" value="1"/>
</dbReference>
<keyword evidence="1" id="KW-1133">Transmembrane helix</keyword>
<dbReference type="PANTHER" id="PTHR24348">
    <property type="entry name" value="SERINE/THREONINE-PROTEIN KINASE UNC-51-RELATED"/>
    <property type="match status" value="1"/>
</dbReference>
<dbReference type="GO" id="GO:0005524">
    <property type="term" value="F:ATP binding"/>
    <property type="evidence" value="ECO:0007669"/>
    <property type="project" value="InterPro"/>
</dbReference>
<dbReference type="SUPFAM" id="SSF56112">
    <property type="entry name" value="Protein kinase-like (PK-like)"/>
    <property type="match status" value="1"/>
</dbReference>
<dbReference type="InterPro" id="IPR000719">
    <property type="entry name" value="Prot_kinase_dom"/>
</dbReference>
<evidence type="ECO:0000313" key="3">
    <source>
        <dbReference type="EMBL" id="CAE0252387.1"/>
    </source>
</evidence>
<dbReference type="GO" id="GO:0005737">
    <property type="term" value="C:cytoplasm"/>
    <property type="evidence" value="ECO:0007669"/>
    <property type="project" value="TreeGrafter"/>
</dbReference>
<keyword evidence="1" id="KW-0812">Transmembrane</keyword>
<dbReference type="Pfam" id="PF00069">
    <property type="entry name" value="Pkinase"/>
    <property type="match status" value="1"/>
</dbReference>
<dbReference type="PROSITE" id="PS50011">
    <property type="entry name" value="PROTEIN_KINASE_DOM"/>
    <property type="match status" value="1"/>
</dbReference>
<dbReference type="InterPro" id="IPR045269">
    <property type="entry name" value="Atg1-like"/>
</dbReference>
<reference evidence="3" key="1">
    <citation type="submission" date="2021-01" db="EMBL/GenBank/DDBJ databases">
        <authorList>
            <person name="Corre E."/>
            <person name="Pelletier E."/>
            <person name="Niang G."/>
            <person name="Scheremetjew M."/>
            <person name="Finn R."/>
            <person name="Kale V."/>
            <person name="Holt S."/>
            <person name="Cochrane G."/>
            <person name="Meng A."/>
            <person name="Brown T."/>
            <person name="Cohen L."/>
        </authorList>
    </citation>
    <scope>NUCLEOTIDE SEQUENCE</scope>
    <source>
        <strain evidence="3">NIES-2562</strain>
    </source>
</reference>
<dbReference type="GO" id="GO:0004674">
    <property type="term" value="F:protein serine/threonine kinase activity"/>
    <property type="evidence" value="ECO:0007669"/>
    <property type="project" value="InterPro"/>
</dbReference>
<protein>
    <recommendedName>
        <fullName evidence="2">Protein kinase domain-containing protein</fullName>
    </recommendedName>
</protein>
<dbReference type="AlphaFoldDB" id="A0A7S3DBS0"/>
<feature type="transmembrane region" description="Helical" evidence="1">
    <location>
        <begin position="48"/>
        <end position="66"/>
    </location>
</feature>
<feature type="transmembrane region" description="Helical" evidence="1">
    <location>
        <begin position="7"/>
        <end position="28"/>
    </location>
</feature>
<feature type="domain" description="Protein kinase" evidence="2">
    <location>
        <begin position="395"/>
        <end position="686"/>
    </location>
</feature>
<proteinExistence type="predicted"/>
<feature type="transmembrane region" description="Helical" evidence="1">
    <location>
        <begin position="187"/>
        <end position="209"/>
    </location>
</feature>
<dbReference type="EMBL" id="HBIB01022397">
    <property type="protein sequence ID" value="CAE0252387.1"/>
    <property type="molecule type" value="Transcribed_RNA"/>
</dbReference>
<dbReference type="SMART" id="SM00220">
    <property type="entry name" value="S_TKc"/>
    <property type="match status" value="1"/>
</dbReference>
<keyword evidence="1" id="KW-0472">Membrane</keyword>
<feature type="transmembrane region" description="Helical" evidence="1">
    <location>
        <begin position="147"/>
        <end position="167"/>
    </location>
</feature>
<sequence length="698" mass="79446">MLKKSQVFDLSALKVGFALIALLLPFMPKGEKAMRDWFGMDKWHLLSILFYHYIILQTVPAIISFFEERKRSQLGAEGYASERGPFLTLLVRWCEYKYLRWGEFLAQVVFVLAIVGGIGYVGVVKIYWGQPRSFAEVFTMEDVWAYYWARIVLDICSSVHASAMLEIKKVQAQGRARAQMGVEPVEVFASGVISPPSYIFLWFLVYYGILADMNLWLICDVIRTISSDVFNIHERTQLKIGVGRQNSVVKFGRGILGWVKKVDKWQPHLMLLICVVEFVDVLAVGWFGKLVFADQHEYAEMKALGGSLSWQRKQGLFAVFVCLPALFLTGKFQWKRLVLSEKSNKKQAAYSLPEWTKYTQTFHPLFGWFLLFHDSYIMSEGDDDDENNEGIVEEYEELTRLGQGGQATTFLVRTGDGREIVLKKFDENALNGDDMQRVRQEVKIIRHIRHVNIVRFIDYHERLEGSNRHGLFLEHVRSGYNAGGGTLADYWKRTPRPSRQALLGICYQVLKALEYLHQKGVSHRDLKPANILVAVSDAGRPLAKLADFGCASDQKKTCANEEEGTVVGTPLYRAPEMLLTSIPYSPDKTDIWAMGLVVFEAVFARPIFQQATEAATGRPLTNMRKNDGKANFERLIELSRFERSAEGEELLPSSFSDVERDFFESCFEGTADSRPSASDLLCSPLFDDVRGQLEGELY</sequence>
<dbReference type="InterPro" id="IPR011009">
    <property type="entry name" value="Kinase-like_dom_sf"/>
</dbReference>
<dbReference type="InterPro" id="IPR008271">
    <property type="entry name" value="Ser/Thr_kinase_AS"/>
</dbReference>
<feature type="transmembrane region" description="Helical" evidence="1">
    <location>
        <begin position="104"/>
        <end position="127"/>
    </location>
</feature>